<dbReference type="PROSITE" id="PS51318">
    <property type="entry name" value="TAT"/>
    <property type="match status" value="1"/>
</dbReference>
<dbReference type="EMBL" id="AOMB01000007">
    <property type="protein sequence ID" value="EMA41056.1"/>
    <property type="molecule type" value="Genomic_DNA"/>
</dbReference>
<keyword evidence="2" id="KW-0472">Membrane</keyword>
<dbReference type="OrthoDB" id="213757at2157"/>
<feature type="region of interest" description="Disordered" evidence="1">
    <location>
        <begin position="100"/>
        <end position="126"/>
    </location>
</feature>
<keyword evidence="2" id="KW-0812">Transmembrane</keyword>
<evidence type="ECO:0000313" key="4">
    <source>
        <dbReference type="Proteomes" id="UP000011566"/>
    </source>
</evidence>
<keyword evidence="4" id="KW-1185">Reference proteome</keyword>
<protein>
    <submittedName>
        <fullName evidence="3">Uncharacterized protein</fullName>
    </submittedName>
</protein>
<dbReference type="RefSeq" id="WP_007690608.1">
    <property type="nucleotide sequence ID" value="NZ_AJRK01000080.1"/>
</dbReference>
<gene>
    <name evidence="3" type="ORF">C447_02627</name>
</gene>
<feature type="compositionally biased region" description="Gly residues" evidence="1">
    <location>
        <begin position="199"/>
        <end position="213"/>
    </location>
</feature>
<dbReference type="PATRIC" id="fig|1132509.6.peg.618"/>
<evidence type="ECO:0000256" key="2">
    <source>
        <dbReference type="SAM" id="Phobius"/>
    </source>
</evidence>
<feature type="transmembrane region" description="Helical" evidence="2">
    <location>
        <begin position="20"/>
        <end position="38"/>
    </location>
</feature>
<dbReference type="Proteomes" id="UP000011566">
    <property type="component" value="Unassembled WGS sequence"/>
</dbReference>
<name>M0M5U5_9EURY</name>
<comment type="caution">
    <text evidence="3">The sequence shown here is derived from an EMBL/GenBank/DDBJ whole genome shotgun (WGS) entry which is preliminary data.</text>
</comment>
<keyword evidence="2" id="KW-1133">Transmembrane helix</keyword>
<dbReference type="InterPro" id="IPR006311">
    <property type="entry name" value="TAT_signal"/>
</dbReference>
<proteinExistence type="predicted"/>
<reference evidence="3 4" key="1">
    <citation type="journal article" date="2014" name="PLoS Genet.">
        <title>Phylogenetically driven sequencing of extremely halophilic archaea reveals strategies for static and dynamic osmo-response.</title>
        <authorList>
            <person name="Becker E.A."/>
            <person name="Seitzer P.M."/>
            <person name="Tritt A."/>
            <person name="Larsen D."/>
            <person name="Krusor M."/>
            <person name="Yao A.I."/>
            <person name="Wu D."/>
            <person name="Madern D."/>
            <person name="Eisen J.A."/>
            <person name="Darling A.E."/>
            <person name="Facciotti M.T."/>
        </authorList>
    </citation>
    <scope>NUCLEOTIDE SEQUENCE [LARGE SCALE GENOMIC DNA]</scope>
    <source>
        <strain evidence="3 4">100A6</strain>
    </source>
</reference>
<accession>M0M5U5</accession>
<organism evidence="3 4">
    <name type="scientific">Halococcus hamelinensis 100A6</name>
    <dbReference type="NCBI Taxonomy" id="1132509"/>
    <lineage>
        <taxon>Archaea</taxon>
        <taxon>Methanobacteriati</taxon>
        <taxon>Methanobacteriota</taxon>
        <taxon>Stenosarchaea group</taxon>
        <taxon>Halobacteria</taxon>
        <taxon>Halobacteriales</taxon>
        <taxon>Halococcaceae</taxon>
        <taxon>Halococcus</taxon>
    </lineage>
</organism>
<feature type="region of interest" description="Disordered" evidence="1">
    <location>
        <begin position="139"/>
        <end position="213"/>
    </location>
</feature>
<sequence length="213" mass="22166">MTKDSGKQDGVGRRTVLRRVGALGVAGAVGVGGLQYFGTEPVFALEERTFTADDVSITSGDGSINDVWFKPVPTYSWSALDSSPESITFTLSAESSALDGQYEELGSETKSLSEGGQSGEGEYTFDDKLSLISESASWSKERFEAENDGESEDVGPIGVRIEAELETSTGDTHTDTNDSEFVVDVTNEAVEFGDDGSDSGKGGVGGVAGTGGS</sequence>
<evidence type="ECO:0000256" key="1">
    <source>
        <dbReference type="SAM" id="MobiDB-lite"/>
    </source>
</evidence>
<dbReference type="AlphaFoldDB" id="M0M5U5"/>
<evidence type="ECO:0000313" key="3">
    <source>
        <dbReference type="EMBL" id="EMA41056.1"/>
    </source>
</evidence>